<dbReference type="Proteomes" id="UP001165065">
    <property type="component" value="Unassembled WGS sequence"/>
</dbReference>
<dbReference type="EMBL" id="BRYA01000342">
    <property type="protein sequence ID" value="GMI47407.1"/>
    <property type="molecule type" value="Genomic_DNA"/>
</dbReference>
<name>A0A9W7GKJ0_9STRA</name>
<reference evidence="2" key="1">
    <citation type="journal article" date="2023" name="Commun. Biol.">
        <title>Genome analysis of Parmales, the sister group of diatoms, reveals the evolutionary specialization of diatoms from phago-mixotrophs to photoautotrophs.</title>
        <authorList>
            <person name="Ban H."/>
            <person name="Sato S."/>
            <person name="Yoshikawa S."/>
            <person name="Yamada K."/>
            <person name="Nakamura Y."/>
            <person name="Ichinomiya M."/>
            <person name="Sato N."/>
            <person name="Blanc-Mathieu R."/>
            <person name="Endo H."/>
            <person name="Kuwata A."/>
            <person name="Ogata H."/>
        </authorList>
    </citation>
    <scope>NUCLEOTIDE SEQUENCE [LARGE SCALE GENOMIC DNA]</scope>
</reference>
<dbReference type="AlphaFoldDB" id="A0A9W7GKJ0"/>
<organism evidence="1 2">
    <name type="scientific">Triparma columacea</name>
    <dbReference type="NCBI Taxonomy" id="722753"/>
    <lineage>
        <taxon>Eukaryota</taxon>
        <taxon>Sar</taxon>
        <taxon>Stramenopiles</taxon>
        <taxon>Ochrophyta</taxon>
        <taxon>Bolidophyceae</taxon>
        <taxon>Parmales</taxon>
        <taxon>Triparmaceae</taxon>
        <taxon>Triparma</taxon>
    </lineage>
</organism>
<dbReference type="Pfam" id="PF00118">
    <property type="entry name" value="Cpn60_TCP1"/>
    <property type="match status" value="1"/>
</dbReference>
<comment type="caution">
    <text evidence="1">The sequence shown here is derived from an EMBL/GenBank/DDBJ whole genome shotgun (WGS) entry which is preliminary data.</text>
</comment>
<dbReference type="SUPFAM" id="SSF52029">
    <property type="entry name" value="GroEL apical domain-like"/>
    <property type="match status" value="1"/>
</dbReference>
<dbReference type="Gene3D" id="3.50.7.10">
    <property type="entry name" value="GroEL"/>
    <property type="match status" value="1"/>
</dbReference>
<dbReference type="InterPro" id="IPR002423">
    <property type="entry name" value="Cpn60/GroEL/TCP-1"/>
</dbReference>
<evidence type="ECO:0000313" key="1">
    <source>
        <dbReference type="EMBL" id="GMI47407.1"/>
    </source>
</evidence>
<evidence type="ECO:0000313" key="2">
    <source>
        <dbReference type="Proteomes" id="UP001165065"/>
    </source>
</evidence>
<protein>
    <submittedName>
        <fullName evidence="1">Uncharacterized protein</fullName>
    </submittedName>
</protein>
<dbReference type="OrthoDB" id="10512345at2759"/>
<proteinExistence type="predicted"/>
<dbReference type="InterPro" id="IPR027409">
    <property type="entry name" value="GroEL-like_apical_dom_sf"/>
</dbReference>
<sequence>MDGSNRFVHYVWNFLSSLSSSSSNGKAAETSKFMRELAKEIGKELRVGLKGGMEVLDDEAFIRVVVKQSLCCVFGKSENEHIVEVLVNWFKANDCEVGEIERFQCSVVEIPGGRVDESRVLEEGEVVIRRGVVVGREGAEDGGEAGGKLCVMCNSPFDSTANDITLETPTSEKMFDEIVFHDIKIANKIVENLMRHQVDLVCCSFNVNGAFKNALLRAGISYAHMVEEYELEMICRVGGVEFAGEGGGAGGLEGCVGDYERFRVERRVGGERLCWITGLGAKGRGEGGGGSRRATVAGTGRFRQLVLRCYSAGKLKQIVAAVSRCVKLVEFALEGRGKGEVVRGMGWAELVGAGVVERLACKLREGGDGGTVGKVGVSLSVKIDCLDAVKEGLLSVGRAIHGVRGVLGGRGEGLGRGEGELQPLQFTVTLIAQFVELMGVLLRVDGIIEIGGGGKVDRGVGKMVTRKGVRRRGMIGDVWDGEENEDGE</sequence>
<dbReference type="Gene3D" id="3.30.260.10">
    <property type="entry name" value="TCP-1-like chaperonin intermediate domain"/>
    <property type="match status" value="1"/>
</dbReference>
<keyword evidence="2" id="KW-1185">Reference proteome</keyword>
<gene>
    <name evidence="1" type="ORF">TrCOL_g3668</name>
</gene>
<accession>A0A9W7GKJ0</accession>
<dbReference type="InterPro" id="IPR027410">
    <property type="entry name" value="TCP-1-like_intermed_sf"/>
</dbReference>
<dbReference type="GO" id="GO:0005524">
    <property type="term" value="F:ATP binding"/>
    <property type="evidence" value="ECO:0007669"/>
    <property type="project" value="InterPro"/>
</dbReference>